<dbReference type="InterPro" id="IPR036046">
    <property type="entry name" value="Acylphosphatase-like_dom_sf"/>
</dbReference>
<dbReference type="GO" id="GO:0071949">
    <property type="term" value="F:FAD binding"/>
    <property type="evidence" value="ECO:0007669"/>
    <property type="project" value="InterPro"/>
</dbReference>
<dbReference type="InterPro" id="IPR007024">
    <property type="entry name" value="BLUF_domain"/>
</dbReference>
<reference evidence="2 3" key="2">
    <citation type="submission" date="2020-08" db="EMBL/GenBank/DDBJ databases">
        <authorList>
            <person name="Partida-Martinez L."/>
            <person name="Huntemann M."/>
            <person name="Clum A."/>
            <person name="Wang J."/>
            <person name="Palaniappan K."/>
            <person name="Ritter S."/>
            <person name="Chen I.-M."/>
            <person name="Stamatis D."/>
            <person name="Reddy T."/>
            <person name="O'Malley R."/>
            <person name="Daum C."/>
            <person name="Shapiro N."/>
            <person name="Ivanova N."/>
            <person name="Kyrpides N."/>
            <person name="Woyke T."/>
        </authorList>
    </citation>
    <scope>NUCLEOTIDE SEQUENCE [LARGE SCALE GENOMIC DNA]</scope>
    <source>
        <strain evidence="2 3">AS3.13</strain>
    </source>
</reference>
<feature type="domain" description="BLUF" evidence="1">
    <location>
        <begin position="1"/>
        <end position="92"/>
    </location>
</feature>
<proteinExistence type="predicted"/>
<dbReference type="GO" id="GO:0009882">
    <property type="term" value="F:blue light photoreceptor activity"/>
    <property type="evidence" value="ECO:0007669"/>
    <property type="project" value="InterPro"/>
</dbReference>
<organism evidence="2 3">
    <name type="scientific">Sphingomonas endophytica</name>
    <dbReference type="NCBI Taxonomy" id="869719"/>
    <lineage>
        <taxon>Bacteria</taxon>
        <taxon>Pseudomonadati</taxon>
        <taxon>Pseudomonadota</taxon>
        <taxon>Alphaproteobacteria</taxon>
        <taxon>Sphingomonadales</taxon>
        <taxon>Sphingomonadaceae</taxon>
        <taxon>Sphingomonas</taxon>
    </lineage>
</organism>
<dbReference type="Gene3D" id="3.30.70.100">
    <property type="match status" value="1"/>
</dbReference>
<dbReference type="EMBL" id="JACHBT010000003">
    <property type="protein sequence ID" value="MBB6503715.1"/>
    <property type="molecule type" value="Genomic_DNA"/>
</dbReference>
<evidence type="ECO:0000259" key="1">
    <source>
        <dbReference type="PROSITE" id="PS50925"/>
    </source>
</evidence>
<reference evidence="2 3" key="1">
    <citation type="submission" date="2020-08" db="EMBL/GenBank/DDBJ databases">
        <title>The Agave Microbiome: Exploring the role of microbial communities in plant adaptations to desert environments.</title>
        <authorList>
            <person name="Partida-Martinez L.P."/>
        </authorList>
    </citation>
    <scope>NUCLEOTIDE SEQUENCE [LARGE SCALE GENOMIC DNA]</scope>
    <source>
        <strain evidence="2 3">AS3.13</strain>
    </source>
</reference>
<dbReference type="SMART" id="SM01034">
    <property type="entry name" value="BLUF"/>
    <property type="match status" value="1"/>
</dbReference>
<sequence>MYRVVFTSRASSNFSRAEIKALCEAAAVRNEVNGITGLFLSDGSRFLQVIEGEEEDVDDLMRRIARNPRHHDIIIVSSHRIEHREFHNRTMSQPLYGVGDDPDDYVERIKEELKEVSDDHLKAMFIGFAFLARNARFRYE</sequence>
<dbReference type="Pfam" id="PF04940">
    <property type="entry name" value="BLUF"/>
    <property type="match status" value="1"/>
</dbReference>
<comment type="caution">
    <text evidence="2">The sequence shown here is derived from an EMBL/GenBank/DDBJ whole genome shotgun (WGS) entry which is preliminary data.</text>
</comment>
<accession>A0A7X0JAG9</accession>
<protein>
    <recommendedName>
        <fullName evidence="1">BLUF domain-containing protein</fullName>
    </recommendedName>
</protein>
<name>A0A7X0JAG9_9SPHN</name>
<dbReference type="PROSITE" id="PS50925">
    <property type="entry name" value="BLUF"/>
    <property type="match status" value="1"/>
</dbReference>
<evidence type="ECO:0000313" key="2">
    <source>
        <dbReference type="EMBL" id="MBB6503715.1"/>
    </source>
</evidence>
<dbReference type="AlphaFoldDB" id="A0A7X0JAG9"/>
<gene>
    <name evidence="2" type="ORF">F4693_000670</name>
</gene>
<dbReference type="Proteomes" id="UP000522313">
    <property type="component" value="Unassembled WGS sequence"/>
</dbReference>
<dbReference type="SUPFAM" id="SSF54975">
    <property type="entry name" value="Acylphosphatase/BLUF domain-like"/>
    <property type="match status" value="1"/>
</dbReference>
<dbReference type="RefSeq" id="WP_184504133.1">
    <property type="nucleotide sequence ID" value="NZ_JACHBT010000003.1"/>
</dbReference>
<evidence type="ECO:0000313" key="3">
    <source>
        <dbReference type="Proteomes" id="UP000522313"/>
    </source>
</evidence>